<comment type="caution">
    <text evidence="1">The sequence shown here is derived from an EMBL/GenBank/DDBJ whole genome shotgun (WGS) entry which is preliminary data.</text>
</comment>
<dbReference type="EMBL" id="AAMGRQ010000003">
    <property type="protein sequence ID" value="EDH1792574.1"/>
    <property type="molecule type" value="Genomic_DNA"/>
</dbReference>
<dbReference type="AlphaFoldDB" id="A0A633DAX6"/>
<organism evidence="1">
    <name type="scientific">Salmonella enterica</name>
    <name type="common">Salmonella choleraesuis</name>
    <dbReference type="NCBI Taxonomy" id="28901"/>
    <lineage>
        <taxon>Bacteria</taxon>
        <taxon>Pseudomonadati</taxon>
        <taxon>Pseudomonadota</taxon>
        <taxon>Gammaproteobacteria</taxon>
        <taxon>Enterobacterales</taxon>
        <taxon>Enterobacteriaceae</taxon>
        <taxon>Salmonella</taxon>
    </lineage>
</organism>
<evidence type="ECO:0000313" key="1">
    <source>
        <dbReference type="EMBL" id="EDH1792574.1"/>
    </source>
</evidence>
<sequence length="74" mass="8337">MNVKNGRPPVLTCKHCKKETEYLNHVQANIMQSPVDDAWVVDLILACPHCGQQLNLFPAVMDFELLEAPDESDD</sequence>
<proteinExistence type="predicted"/>
<name>A0A633DAX6_SALER</name>
<gene>
    <name evidence="1" type="ORF">GC469_04020</name>
</gene>
<protein>
    <submittedName>
        <fullName evidence="1">Uncharacterized protein</fullName>
    </submittedName>
</protein>
<accession>A0A633DAX6</accession>
<reference evidence="1" key="1">
    <citation type="submission" date="2019-10" db="EMBL/GenBank/DDBJ databases">
        <authorList>
            <consortium name="PulseNet: The National Subtyping Network for Foodborne Disease Surveillance"/>
            <person name="Tarr C.L."/>
            <person name="Trees E."/>
            <person name="Katz L.S."/>
            <person name="Carleton-Romer H.A."/>
            <person name="Stroika S."/>
            <person name="Kucerova Z."/>
            <person name="Roache K.F."/>
            <person name="Sabol A.L."/>
            <person name="Besser J."/>
            <person name="Gerner-Smidt P."/>
        </authorList>
    </citation>
    <scope>NUCLEOTIDE SEQUENCE</scope>
    <source>
        <strain evidence="1">PNUSAS100866</strain>
    </source>
</reference>